<dbReference type="KEGG" id="sace:GIY23_10095"/>
<dbReference type="Proteomes" id="UP000371041">
    <property type="component" value="Chromosome"/>
</dbReference>
<dbReference type="RefSeq" id="WP_154076415.1">
    <property type="nucleotide sequence ID" value="NZ_CP045929.1"/>
</dbReference>
<proteinExistence type="predicted"/>
<dbReference type="InterPro" id="IPR037523">
    <property type="entry name" value="VOC_core"/>
</dbReference>
<accession>A0A5Q3Q5S8</accession>
<dbReference type="SUPFAM" id="SSF54593">
    <property type="entry name" value="Glyoxalase/Bleomycin resistance protein/Dihydroxybiphenyl dioxygenase"/>
    <property type="match status" value="2"/>
</dbReference>
<sequence>MPSHPPVRGLRCAELTTSEFDSAVRFHERLFGWTVLQTESGVDCWVGERRSARIRSAKSGEARGWRLVFAGADQDVTLAGPDDTTAWMARGRAQHGPWAPAPRDGEPCWLDLAADEVERADSFWTETLNWRVENDTYTVAGRAVAGRAPSGTTVDAGWVCYVGVRDLDATVGRVEELGGRVLDKLEHPVLGSAVVFADPSGAVLGLTATTKSWGS</sequence>
<protein>
    <recommendedName>
        <fullName evidence="1">VOC domain-containing protein</fullName>
    </recommendedName>
</protein>
<evidence type="ECO:0000313" key="3">
    <source>
        <dbReference type="Proteomes" id="UP000371041"/>
    </source>
</evidence>
<dbReference type="PANTHER" id="PTHR33993">
    <property type="entry name" value="GLYOXALASE-RELATED"/>
    <property type="match status" value="1"/>
</dbReference>
<gene>
    <name evidence="2" type="ORF">GIY23_10095</name>
</gene>
<reference evidence="3" key="1">
    <citation type="submission" date="2019-11" db="EMBL/GenBank/DDBJ databases">
        <title>The complete genome sequence of Saccharopolyspora sp. E2A.</title>
        <authorList>
            <person name="Zhang G."/>
        </authorList>
    </citation>
    <scope>NUCLEOTIDE SEQUENCE [LARGE SCALE GENOMIC DNA]</scope>
    <source>
        <strain evidence="3">E2A</strain>
    </source>
</reference>
<feature type="domain" description="VOC" evidence="1">
    <location>
        <begin position="106"/>
        <end position="209"/>
    </location>
</feature>
<evidence type="ECO:0000313" key="2">
    <source>
        <dbReference type="EMBL" id="QGK69822.1"/>
    </source>
</evidence>
<dbReference type="Gene3D" id="3.10.180.10">
    <property type="entry name" value="2,3-Dihydroxybiphenyl 1,2-Dioxygenase, domain 1"/>
    <property type="match status" value="2"/>
</dbReference>
<dbReference type="PROSITE" id="PS51819">
    <property type="entry name" value="VOC"/>
    <property type="match status" value="1"/>
</dbReference>
<dbReference type="InterPro" id="IPR052164">
    <property type="entry name" value="Anthracycline_SecMetBiosynth"/>
</dbReference>
<evidence type="ECO:0000259" key="1">
    <source>
        <dbReference type="PROSITE" id="PS51819"/>
    </source>
</evidence>
<dbReference type="AlphaFoldDB" id="A0A5Q3Q5S8"/>
<dbReference type="PANTHER" id="PTHR33993:SF14">
    <property type="entry name" value="GB|AAF24581.1"/>
    <property type="match status" value="1"/>
</dbReference>
<dbReference type="InterPro" id="IPR029068">
    <property type="entry name" value="Glyas_Bleomycin-R_OHBP_Dase"/>
</dbReference>
<dbReference type="InterPro" id="IPR041581">
    <property type="entry name" value="Glyoxalase_6"/>
</dbReference>
<dbReference type="EMBL" id="CP045929">
    <property type="protein sequence ID" value="QGK69822.1"/>
    <property type="molecule type" value="Genomic_DNA"/>
</dbReference>
<organism evidence="2 3">
    <name type="scientific">Allosaccharopolyspora coralli</name>
    <dbReference type="NCBI Taxonomy" id="2665642"/>
    <lineage>
        <taxon>Bacteria</taxon>
        <taxon>Bacillati</taxon>
        <taxon>Actinomycetota</taxon>
        <taxon>Actinomycetes</taxon>
        <taxon>Pseudonocardiales</taxon>
        <taxon>Pseudonocardiaceae</taxon>
        <taxon>Allosaccharopolyspora</taxon>
    </lineage>
</organism>
<name>A0A5Q3Q5S8_9PSEU</name>
<keyword evidence="3" id="KW-1185">Reference proteome</keyword>
<dbReference type="Pfam" id="PF18029">
    <property type="entry name" value="Glyoxalase_6"/>
    <property type="match status" value="1"/>
</dbReference>